<feature type="region of interest" description="Disordered" evidence="1">
    <location>
        <begin position="44"/>
        <end position="100"/>
    </location>
</feature>
<dbReference type="AlphaFoldDB" id="A0A4Y2IDN9"/>
<reference evidence="2 3" key="1">
    <citation type="journal article" date="2019" name="Sci. Rep.">
        <title>Orb-weaving spider Araneus ventricosus genome elucidates the spidroin gene catalogue.</title>
        <authorList>
            <person name="Kono N."/>
            <person name="Nakamura H."/>
            <person name="Ohtoshi R."/>
            <person name="Moran D.A.P."/>
            <person name="Shinohara A."/>
            <person name="Yoshida Y."/>
            <person name="Fujiwara M."/>
            <person name="Mori M."/>
            <person name="Tomita M."/>
            <person name="Arakawa K."/>
        </authorList>
    </citation>
    <scope>NUCLEOTIDE SEQUENCE [LARGE SCALE GENOMIC DNA]</scope>
</reference>
<evidence type="ECO:0000313" key="2">
    <source>
        <dbReference type="EMBL" id="GBM75745.1"/>
    </source>
</evidence>
<dbReference type="Proteomes" id="UP000499080">
    <property type="component" value="Unassembled WGS sequence"/>
</dbReference>
<feature type="compositionally biased region" description="Low complexity" evidence="1">
    <location>
        <begin position="83"/>
        <end position="100"/>
    </location>
</feature>
<accession>A0A4Y2IDN9</accession>
<feature type="compositionally biased region" description="Basic and acidic residues" evidence="1">
    <location>
        <begin position="64"/>
        <end position="82"/>
    </location>
</feature>
<keyword evidence="3" id="KW-1185">Reference proteome</keyword>
<dbReference type="EMBL" id="BGPR01002575">
    <property type="protein sequence ID" value="GBM75745.1"/>
    <property type="molecule type" value="Genomic_DNA"/>
</dbReference>
<organism evidence="2 3">
    <name type="scientific">Araneus ventricosus</name>
    <name type="common">Orbweaver spider</name>
    <name type="synonym">Epeira ventricosa</name>
    <dbReference type="NCBI Taxonomy" id="182803"/>
    <lineage>
        <taxon>Eukaryota</taxon>
        <taxon>Metazoa</taxon>
        <taxon>Ecdysozoa</taxon>
        <taxon>Arthropoda</taxon>
        <taxon>Chelicerata</taxon>
        <taxon>Arachnida</taxon>
        <taxon>Araneae</taxon>
        <taxon>Araneomorphae</taxon>
        <taxon>Entelegynae</taxon>
        <taxon>Araneoidea</taxon>
        <taxon>Araneidae</taxon>
        <taxon>Araneus</taxon>
    </lineage>
</organism>
<gene>
    <name evidence="2" type="ORF">AVEN_62817_1</name>
</gene>
<proteinExistence type="predicted"/>
<name>A0A4Y2IDN9_ARAVE</name>
<protein>
    <submittedName>
        <fullName evidence="2">Uncharacterized protein</fullName>
    </submittedName>
</protein>
<sequence>MRHRPFWHKRNRRETISAKRPLGLRGVDLLTLLKQILSVLLKQREVEGRNNHLRPTPPSNESFHIQERRGRSGHHPEEKDLSRLGLLPPIGRLGRNATRT</sequence>
<comment type="caution">
    <text evidence="2">The sequence shown here is derived from an EMBL/GenBank/DDBJ whole genome shotgun (WGS) entry which is preliminary data.</text>
</comment>
<evidence type="ECO:0000313" key="3">
    <source>
        <dbReference type="Proteomes" id="UP000499080"/>
    </source>
</evidence>
<evidence type="ECO:0000256" key="1">
    <source>
        <dbReference type="SAM" id="MobiDB-lite"/>
    </source>
</evidence>